<sequence length="65" mass="6874">MDSSIRPKSHFARHVLATVIVAAGVCGISAALGHGDNIPLILLAAPIVGVLDATAIRWRYKQRGQ</sequence>
<accession>A0A1G9XTR9</accession>
<feature type="transmembrane region" description="Helical" evidence="1">
    <location>
        <begin position="12"/>
        <end position="32"/>
    </location>
</feature>
<reference evidence="2 3" key="1">
    <citation type="submission" date="2016-10" db="EMBL/GenBank/DDBJ databases">
        <authorList>
            <person name="de Groot N.N."/>
        </authorList>
    </citation>
    <scope>NUCLEOTIDE SEQUENCE [LARGE SCALE GENOMIC DNA]</scope>
    <source>
        <strain evidence="2 3">KPR-7B</strain>
    </source>
</reference>
<organism evidence="2 3">
    <name type="scientific">Actinomyces ruminicola</name>
    <dbReference type="NCBI Taxonomy" id="332524"/>
    <lineage>
        <taxon>Bacteria</taxon>
        <taxon>Bacillati</taxon>
        <taxon>Actinomycetota</taxon>
        <taxon>Actinomycetes</taxon>
        <taxon>Actinomycetales</taxon>
        <taxon>Actinomycetaceae</taxon>
        <taxon>Actinomyces</taxon>
    </lineage>
</organism>
<evidence type="ECO:0000313" key="3">
    <source>
        <dbReference type="Proteomes" id="UP000199671"/>
    </source>
</evidence>
<dbReference type="EMBL" id="FNHU01000010">
    <property type="protein sequence ID" value="SDN00198.1"/>
    <property type="molecule type" value="Genomic_DNA"/>
</dbReference>
<evidence type="ECO:0000313" key="2">
    <source>
        <dbReference type="EMBL" id="SDN00198.1"/>
    </source>
</evidence>
<keyword evidence="1" id="KW-0812">Transmembrane</keyword>
<feature type="transmembrane region" description="Helical" evidence="1">
    <location>
        <begin position="38"/>
        <end position="58"/>
    </location>
</feature>
<proteinExistence type="predicted"/>
<protein>
    <submittedName>
        <fullName evidence="2">Uncharacterized protein</fullName>
    </submittedName>
</protein>
<gene>
    <name evidence="2" type="ORF">SAMN04487766_11084</name>
</gene>
<keyword evidence="1" id="KW-1133">Transmembrane helix</keyword>
<keyword evidence="1" id="KW-0472">Membrane</keyword>
<dbReference type="AlphaFoldDB" id="A0A1G9XTR9"/>
<name>A0A1G9XTR9_9ACTO</name>
<dbReference type="Proteomes" id="UP000199671">
    <property type="component" value="Unassembled WGS sequence"/>
</dbReference>
<evidence type="ECO:0000256" key="1">
    <source>
        <dbReference type="SAM" id="Phobius"/>
    </source>
</evidence>